<dbReference type="GO" id="GO:0004222">
    <property type="term" value="F:metalloendopeptidase activity"/>
    <property type="evidence" value="ECO:0007669"/>
    <property type="project" value="InterPro"/>
</dbReference>
<dbReference type="KEGG" id="drg:H9K76_21545"/>
<evidence type="ECO:0000256" key="6">
    <source>
        <dbReference type="ARBA" id="ARBA00023049"/>
    </source>
</evidence>
<dbReference type="EMBL" id="CP060714">
    <property type="protein sequence ID" value="QNN57034.1"/>
    <property type="molecule type" value="Genomic_DNA"/>
</dbReference>
<sequence>MHSPVHRGLRFLSSLYSPTALSRAVRVVVFAAVATVQVHAASAQGVVLPSLGDGQDLTTAQERKLGDKIIKELYRDPDYLDDVVMTDYMSTILASLMKAAEARGELSEEQKERYAWQILLGRDKQVNAFALPGGYFGVYLGLIAVTGTRDELASVMAHEMSHVTQRHIARMISAQDKLTPLMIGSMLLGALAASRSPDAGAAMMMGGQALVAQNQLNFSRDMEREADRIGFGLMKPAGFAPQGFVGMFDKLQQANRINDNGSWPYLRSHPLTSQRIADMHTRLGKDDVAEPAASLEHLMMVGRARVLMRPGVEVLRQYINETRDVAFEAKPLDRRVGALYAAALSAVHLQDYALARESLGRLKALVGGNGAGAGGMAAARRQAHLLAAEVEMAAGNAQAALRELDAGGQKITADVGRPELLERTQVLLKLQRGAEMTGALQTWVATHPSDAGAWQALAQVWRQQDQPLRAVRAEAEAQMGHRDYAAARDRFKAGQDMARDLARKGGGDFYDASIIDTRLREVESLLKEQAADRTLN</sequence>
<keyword evidence="4" id="KW-0378">Hydrolase</keyword>
<keyword evidence="6 8" id="KW-0482">Metalloprotease</keyword>
<dbReference type="GO" id="GO:0046872">
    <property type="term" value="F:metal ion binding"/>
    <property type="evidence" value="ECO:0007669"/>
    <property type="project" value="UniProtKB-KW"/>
</dbReference>
<evidence type="ECO:0000256" key="2">
    <source>
        <dbReference type="ARBA" id="ARBA00022670"/>
    </source>
</evidence>
<gene>
    <name evidence="8" type="ORF">H9K76_21545</name>
</gene>
<dbReference type="InterPro" id="IPR051156">
    <property type="entry name" value="Mito/Outer_Membr_Metalloprot"/>
</dbReference>
<evidence type="ECO:0000313" key="8">
    <source>
        <dbReference type="EMBL" id="QNN57034.1"/>
    </source>
</evidence>
<dbReference type="Gene3D" id="3.30.2010.10">
    <property type="entry name" value="Metalloproteases ('zincins'), catalytic domain"/>
    <property type="match status" value="1"/>
</dbReference>
<accession>A0A7G9RN59</accession>
<keyword evidence="9" id="KW-1185">Reference proteome</keyword>
<organism evidence="8 9">
    <name type="scientific">Diaphorobacter ruginosibacter</name>
    <dbReference type="NCBI Taxonomy" id="1715720"/>
    <lineage>
        <taxon>Bacteria</taxon>
        <taxon>Pseudomonadati</taxon>
        <taxon>Pseudomonadota</taxon>
        <taxon>Betaproteobacteria</taxon>
        <taxon>Burkholderiales</taxon>
        <taxon>Comamonadaceae</taxon>
        <taxon>Diaphorobacter</taxon>
    </lineage>
</organism>
<reference evidence="8 9" key="1">
    <citation type="submission" date="2020-08" db="EMBL/GenBank/DDBJ databases">
        <title>Genome sequence of Diaphorobacter ruginosibacter DSM 27467T.</title>
        <authorList>
            <person name="Hyun D.-W."/>
            <person name="Bae J.-W."/>
        </authorList>
    </citation>
    <scope>NUCLEOTIDE SEQUENCE [LARGE SCALE GENOMIC DNA]</scope>
    <source>
        <strain evidence="8 9">DSM 27467</strain>
    </source>
</reference>
<dbReference type="InterPro" id="IPR001915">
    <property type="entry name" value="Peptidase_M48"/>
</dbReference>
<dbReference type="PANTHER" id="PTHR22726">
    <property type="entry name" value="METALLOENDOPEPTIDASE OMA1"/>
    <property type="match status" value="1"/>
</dbReference>
<evidence type="ECO:0000259" key="7">
    <source>
        <dbReference type="Pfam" id="PF01435"/>
    </source>
</evidence>
<dbReference type="GO" id="GO:0051603">
    <property type="term" value="P:proteolysis involved in protein catabolic process"/>
    <property type="evidence" value="ECO:0007669"/>
    <property type="project" value="TreeGrafter"/>
</dbReference>
<name>A0A7G9RN59_9BURK</name>
<evidence type="ECO:0000256" key="3">
    <source>
        <dbReference type="ARBA" id="ARBA00022723"/>
    </source>
</evidence>
<dbReference type="PANTHER" id="PTHR22726:SF1">
    <property type="entry name" value="METALLOENDOPEPTIDASE OMA1, MITOCHONDRIAL"/>
    <property type="match status" value="1"/>
</dbReference>
<protein>
    <submittedName>
        <fullName evidence="8">M48 family metalloprotease</fullName>
    </submittedName>
</protein>
<feature type="domain" description="Peptidase M48" evidence="7">
    <location>
        <begin position="113"/>
        <end position="281"/>
    </location>
</feature>
<evidence type="ECO:0000256" key="5">
    <source>
        <dbReference type="ARBA" id="ARBA00022833"/>
    </source>
</evidence>
<evidence type="ECO:0000256" key="1">
    <source>
        <dbReference type="ARBA" id="ARBA00001947"/>
    </source>
</evidence>
<dbReference type="Proteomes" id="UP000515811">
    <property type="component" value="Chromosome"/>
</dbReference>
<proteinExistence type="predicted"/>
<dbReference type="AlphaFoldDB" id="A0A7G9RN59"/>
<dbReference type="RefSeq" id="WP_187597299.1">
    <property type="nucleotide sequence ID" value="NZ_CP060714.1"/>
</dbReference>
<evidence type="ECO:0000313" key="9">
    <source>
        <dbReference type="Proteomes" id="UP000515811"/>
    </source>
</evidence>
<comment type="cofactor">
    <cofactor evidence="1">
        <name>Zn(2+)</name>
        <dbReference type="ChEBI" id="CHEBI:29105"/>
    </cofactor>
</comment>
<keyword evidence="3" id="KW-0479">Metal-binding</keyword>
<keyword evidence="5" id="KW-0862">Zinc</keyword>
<evidence type="ECO:0000256" key="4">
    <source>
        <dbReference type="ARBA" id="ARBA00022801"/>
    </source>
</evidence>
<dbReference type="Pfam" id="PF01435">
    <property type="entry name" value="Peptidase_M48"/>
    <property type="match status" value="1"/>
</dbReference>
<dbReference type="GO" id="GO:0016020">
    <property type="term" value="C:membrane"/>
    <property type="evidence" value="ECO:0007669"/>
    <property type="project" value="TreeGrafter"/>
</dbReference>
<keyword evidence="2 8" id="KW-0645">Protease</keyword>